<evidence type="ECO:0000313" key="2">
    <source>
        <dbReference type="EMBL" id="OGZ83953.1"/>
    </source>
</evidence>
<comment type="caution">
    <text evidence="2">The sequence shown here is derived from an EMBL/GenBank/DDBJ whole genome shotgun (WGS) entry which is preliminary data.</text>
</comment>
<keyword evidence="1" id="KW-0812">Transmembrane</keyword>
<dbReference type="AlphaFoldDB" id="A0A1G2JAE8"/>
<evidence type="ECO:0008006" key="4">
    <source>
        <dbReference type="Google" id="ProtNLM"/>
    </source>
</evidence>
<sequence>MTKKTFLIIFGSILAISVAFWFWRESMFSKEILRVDILGTDAAKVGEEIEYTVKYKNNGNFVLENPKLIFVMPDNSLTEDGKTIITQDLKDIYPGDEELVKIKTRLLGKEGDLKTAKASISYTPKNLTAKYESKTTFTTKIDKVPITLDFDIPSKIEKGKDLQYSINYFSNIDYPLENLSLKIDQTDGFSFTSSDPSSLDHAEWKLKTLNKAQGGRITIKGSINADTNKTLTFSANLGMWQNGNFIVIKQATQDVQIIQPLLFISQQVNNSSSYIASAGEILHYQISFTNIGSDSFDNLFAIVRLDGQALDMSTIQAQGGQVQPNDNMIVFDSNSAPQLRRLEKQQSAQISFDVRVKNNWMPNSSDPASSTITDEINVSQIVQKFSIKVNSGLVISQSGYYQSSEIPNSGLTPPKVGQATTYTITWNIKNYSSDEKNVKVKATIPQGVSLTGRIRPEDEYPNFSFDSVSREIVWSVGDILSGTGVNGDPVSLSFQISLTPTQSQKGSIAQLIGQAQISGENQFTNTTITATDSAVTTALPDDFSHSGGGIVQ</sequence>
<dbReference type="InterPro" id="IPR051172">
    <property type="entry name" value="Chlamydia_OmcB"/>
</dbReference>
<keyword evidence="1" id="KW-0472">Membrane</keyword>
<name>A0A1G2JAE8_9BACT</name>
<keyword evidence="1" id="KW-1133">Transmembrane helix</keyword>
<organism evidence="2 3">
    <name type="scientific">Candidatus Staskawiczbacteria bacterium RIFOXYC1_FULL_38_18</name>
    <dbReference type="NCBI Taxonomy" id="1802229"/>
    <lineage>
        <taxon>Bacteria</taxon>
        <taxon>Candidatus Staskawicziibacteriota</taxon>
    </lineage>
</organism>
<proteinExistence type="predicted"/>
<dbReference type="Proteomes" id="UP000177751">
    <property type="component" value="Unassembled WGS sequence"/>
</dbReference>
<evidence type="ECO:0000256" key="1">
    <source>
        <dbReference type="SAM" id="Phobius"/>
    </source>
</evidence>
<dbReference type="PANTHER" id="PTHR34819:SF3">
    <property type="entry name" value="CELL SURFACE PROTEIN"/>
    <property type="match status" value="1"/>
</dbReference>
<evidence type="ECO:0000313" key="3">
    <source>
        <dbReference type="Proteomes" id="UP000177751"/>
    </source>
</evidence>
<accession>A0A1G2JAE8</accession>
<protein>
    <recommendedName>
        <fullName evidence="4">DUF11 domain-containing protein</fullName>
    </recommendedName>
</protein>
<dbReference type="EMBL" id="MHPP01000025">
    <property type="protein sequence ID" value="OGZ83953.1"/>
    <property type="molecule type" value="Genomic_DNA"/>
</dbReference>
<reference evidence="2 3" key="1">
    <citation type="journal article" date="2016" name="Nat. Commun.">
        <title>Thousands of microbial genomes shed light on interconnected biogeochemical processes in an aquifer system.</title>
        <authorList>
            <person name="Anantharaman K."/>
            <person name="Brown C.T."/>
            <person name="Hug L.A."/>
            <person name="Sharon I."/>
            <person name="Castelle C.J."/>
            <person name="Probst A.J."/>
            <person name="Thomas B.C."/>
            <person name="Singh A."/>
            <person name="Wilkins M.J."/>
            <person name="Karaoz U."/>
            <person name="Brodie E.L."/>
            <person name="Williams K.H."/>
            <person name="Hubbard S.S."/>
            <person name="Banfield J.F."/>
        </authorList>
    </citation>
    <scope>NUCLEOTIDE SEQUENCE [LARGE SCALE GENOMIC DNA]</scope>
</reference>
<dbReference type="STRING" id="1802229.A2401_02920"/>
<gene>
    <name evidence="2" type="ORF">A2401_02920</name>
</gene>
<feature type="transmembrane region" description="Helical" evidence="1">
    <location>
        <begin position="6"/>
        <end position="23"/>
    </location>
</feature>
<dbReference type="PANTHER" id="PTHR34819">
    <property type="entry name" value="LARGE CYSTEINE-RICH PERIPLASMIC PROTEIN OMCB"/>
    <property type="match status" value="1"/>
</dbReference>